<feature type="compositionally biased region" description="Pro residues" evidence="1">
    <location>
        <begin position="202"/>
        <end position="211"/>
    </location>
</feature>
<evidence type="ECO:0000313" key="3">
    <source>
        <dbReference type="RefSeq" id="XP_024872172.1"/>
    </source>
</evidence>
<protein>
    <submittedName>
        <fullName evidence="3">Uncharacterized protein LOC112454810</fullName>
    </submittedName>
</protein>
<dbReference type="OrthoDB" id="8058917at2759"/>
<dbReference type="AlphaFoldDB" id="A0A6J1PQW3"/>
<evidence type="ECO:0000313" key="2">
    <source>
        <dbReference type="Proteomes" id="UP000504618"/>
    </source>
</evidence>
<dbReference type="GeneID" id="112454810"/>
<dbReference type="RefSeq" id="XP_024872172.1">
    <property type="nucleotide sequence ID" value="XM_025016404.1"/>
</dbReference>
<sequence>MGIVIPRARAALRLQERETLFQEWSEKLLDLRLVSGRRVREAVQPVLRDWVARKGRGLTFYATQMLTGHGCFGEYLCRIGKERTTGCHHCPEEVNSAQHTLEYCPAWKEKRRVLRAAIGNDLSPQAILLAAVGPRGEDKWKAFASFCGRVMSQKKAAERVKRGEVTPPDSEDSGGDGQSPSPRRQRLRCGVGDRTGGRRRWSPPPLLPPSA</sequence>
<dbReference type="Proteomes" id="UP000504618">
    <property type="component" value="Unplaced"/>
</dbReference>
<accession>A0A6J1PQW3</accession>
<organism evidence="2 3">
    <name type="scientific">Temnothorax curvispinosus</name>
    <dbReference type="NCBI Taxonomy" id="300111"/>
    <lineage>
        <taxon>Eukaryota</taxon>
        <taxon>Metazoa</taxon>
        <taxon>Ecdysozoa</taxon>
        <taxon>Arthropoda</taxon>
        <taxon>Hexapoda</taxon>
        <taxon>Insecta</taxon>
        <taxon>Pterygota</taxon>
        <taxon>Neoptera</taxon>
        <taxon>Endopterygota</taxon>
        <taxon>Hymenoptera</taxon>
        <taxon>Apocrita</taxon>
        <taxon>Aculeata</taxon>
        <taxon>Formicoidea</taxon>
        <taxon>Formicidae</taxon>
        <taxon>Myrmicinae</taxon>
        <taxon>Temnothorax</taxon>
    </lineage>
</organism>
<keyword evidence="2" id="KW-1185">Reference proteome</keyword>
<feature type="region of interest" description="Disordered" evidence="1">
    <location>
        <begin position="157"/>
        <end position="211"/>
    </location>
</feature>
<proteinExistence type="predicted"/>
<name>A0A6J1PQW3_9HYME</name>
<gene>
    <name evidence="3" type="primary">LOC112454810</name>
</gene>
<evidence type="ECO:0000256" key="1">
    <source>
        <dbReference type="SAM" id="MobiDB-lite"/>
    </source>
</evidence>
<reference evidence="3" key="1">
    <citation type="submission" date="2025-08" db="UniProtKB">
        <authorList>
            <consortium name="RefSeq"/>
        </authorList>
    </citation>
    <scope>IDENTIFICATION</scope>
    <source>
        <tissue evidence="3">Whole body</tissue>
    </source>
</reference>